<evidence type="ECO:0000256" key="4">
    <source>
        <dbReference type="ARBA" id="ARBA00022900"/>
    </source>
</evidence>
<feature type="signal peptide" evidence="6">
    <location>
        <begin position="1"/>
        <end position="21"/>
    </location>
</feature>
<dbReference type="SUPFAM" id="SSF57362">
    <property type="entry name" value="BPTI-like"/>
    <property type="match status" value="2"/>
</dbReference>
<keyword evidence="10" id="KW-1185">Reference proteome</keyword>
<evidence type="ECO:0000256" key="5">
    <source>
        <dbReference type="ARBA" id="ARBA00023157"/>
    </source>
</evidence>
<feature type="domain" description="BPTI/Kunitz inhibitor" evidence="7">
    <location>
        <begin position="27"/>
        <end position="78"/>
    </location>
</feature>
<dbReference type="GeneTree" id="ENSGT00940000162037"/>
<keyword evidence="6" id="KW-0732">Signal</keyword>
<reference evidence="9" key="2">
    <citation type="submission" date="2025-09" db="UniProtKB">
        <authorList>
            <consortium name="Ensembl"/>
        </authorList>
    </citation>
    <scope>IDENTIFICATION</scope>
</reference>
<dbReference type="FunFam" id="4.10.410.10:FF:000011">
    <property type="entry name" value="Tissue factor pathway inhibitor"/>
    <property type="match status" value="1"/>
</dbReference>
<feature type="chain" id="PRO_5034613656" evidence="6">
    <location>
        <begin position="22"/>
        <end position="187"/>
    </location>
</feature>
<evidence type="ECO:0000256" key="1">
    <source>
        <dbReference type="ARBA" id="ARBA00004613"/>
    </source>
</evidence>
<dbReference type="SMART" id="SM00131">
    <property type="entry name" value="KU"/>
    <property type="match status" value="2"/>
</dbReference>
<dbReference type="PANTHER" id="PTHR46751">
    <property type="entry name" value="EPPIN"/>
    <property type="match status" value="1"/>
</dbReference>
<evidence type="ECO:0000259" key="7">
    <source>
        <dbReference type="PROSITE" id="PS50279"/>
    </source>
</evidence>
<reference evidence="9" key="1">
    <citation type="submission" date="2025-08" db="UniProtKB">
        <authorList>
            <consortium name="Ensembl"/>
        </authorList>
    </citation>
    <scope>IDENTIFICATION</scope>
</reference>
<dbReference type="PROSITE" id="PS51390">
    <property type="entry name" value="WAP"/>
    <property type="match status" value="1"/>
</dbReference>
<sequence>MKPAGLLLLLALWTDLRPVSSRFTNVCYTFPKESASCGEPKNRFFYNSTSRRCEPFVYRGCPQTLNRFHTVDECQRHCGQIEKPGSCLPSPKDVRTECLAECTHDGTCPGDKKCCSFGCALRCADAVQDICKLPPDEGPCDKKLRRWHYDWHTKQCNRFIFGGCLGNKNNFLKRKECLAQCGKQVPS</sequence>
<proteinExistence type="predicted"/>
<evidence type="ECO:0000256" key="6">
    <source>
        <dbReference type="SAM" id="SignalP"/>
    </source>
</evidence>
<keyword evidence="3" id="KW-0646">Protease inhibitor</keyword>
<dbReference type="PRINTS" id="PR00759">
    <property type="entry name" value="BASICPTASE"/>
</dbReference>
<dbReference type="SUPFAM" id="SSF57256">
    <property type="entry name" value="Elafin-like"/>
    <property type="match status" value="1"/>
</dbReference>
<keyword evidence="5" id="KW-1015">Disulfide bond</keyword>
<evidence type="ECO:0000313" key="10">
    <source>
        <dbReference type="Proteomes" id="UP000694421"/>
    </source>
</evidence>
<evidence type="ECO:0000256" key="3">
    <source>
        <dbReference type="ARBA" id="ARBA00022690"/>
    </source>
</evidence>
<dbReference type="Ensembl" id="ENSSMRT00000030203.1">
    <property type="protein sequence ID" value="ENSSMRP00000025824.1"/>
    <property type="gene ID" value="ENSSMRG00000019942.1"/>
</dbReference>
<dbReference type="InterPro" id="IPR036880">
    <property type="entry name" value="Kunitz_BPTI_sf"/>
</dbReference>
<organism evidence="9 10">
    <name type="scientific">Salvator merianae</name>
    <name type="common">Argentine black and white tegu</name>
    <name type="synonym">Tupinambis merianae</name>
    <dbReference type="NCBI Taxonomy" id="96440"/>
    <lineage>
        <taxon>Eukaryota</taxon>
        <taxon>Metazoa</taxon>
        <taxon>Chordata</taxon>
        <taxon>Craniata</taxon>
        <taxon>Vertebrata</taxon>
        <taxon>Euteleostomi</taxon>
        <taxon>Lepidosauria</taxon>
        <taxon>Squamata</taxon>
        <taxon>Bifurcata</taxon>
        <taxon>Unidentata</taxon>
        <taxon>Episquamata</taxon>
        <taxon>Laterata</taxon>
        <taxon>Teiioidea</taxon>
        <taxon>Teiidae</taxon>
        <taxon>Salvator</taxon>
    </lineage>
</organism>
<dbReference type="SMART" id="SM00217">
    <property type="entry name" value="WAP"/>
    <property type="match status" value="1"/>
</dbReference>
<dbReference type="InterPro" id="IPR051388">
    <property type="entry name" value="Serpin_venom_toxin"/>
</dbReference>
<dbReference type="Pfam" id="PF00095">
    <property type="entry name" value="WAP"/>
    <property type="match status" value="1"/>
</dbReference>
<dbReference type="PROSITE" id="PS00280">
    <property type="entry name" value="BPTI_KUNITZ_1"/>
    <property type="match status" value="2"/>
</dbReference>
<dbReference type="InterPro" id="IPR020901">
    <property type="entry name" value="Prtase_inh_Kunz-CS"/>
</dbReference>
<protein>
    <submittedName>
        <fullName evidence="9">Uncharacterized protein</fullName>
    </submittedName>
</protein>
<name>A0A8D0E3P2_SALMN</name>
<evidence type="ECO:0000313" key="9">
    <source>
        <dbReference type="Ensembl" id="ENSSMRP00000025824.1"/>
    </source>
</evidence>
<dbReference type="OMA" id="ATYNECK"/>
<comment type="subcellular location">
    <subcellularLocation>
        <location evidence="1">Secreted</location>
    </subcellularLocation>
</comment>
<dbReference type="Pfam" id="PF00014">
    <property type="entry name" value="Kunitz_BPTI"/>
    <property type="match status" value="2"/>
</dbReference>
<dbReference type="InterPro" id="IPR036645">
    <property type="entry name" value="Elafin-like_sf"/>
</dbReference>
<feature type="domain" description="WAP" evidence="8">
    <location>
        <begin position="80"/>
        <end position="127"/>
    </location>
</feature>
<accession>A0A8D0E3P2</accession>
<dbReference type="GO" id="GO:0004867">
    <property type="term" value="F:serine-type endopeptidase inhibitor activity"/>
    <property type="evidence" value="ECO:0007669"/>
    <property type="project" value="UniProtKB-KW"/>
</dbReference>
<keyword evidence="2" id="KW-0964">Secreted</keyword>
<dbReference type="Gene3D" id="4.10.75.10">
    <property type="entry name" value="Elafin-like"/>
    <property type="match status" value="1"/>
</dbReference>
<dbReference type="Gene3D" id="4.10.410.10">
    <property type="entry name" value="Pancreatic trypsin inhibitor Kunitz domain"/>
    <property type="match status" value="2"/>
</dbReference>
<evidence type="ECO:0000256" key="2">
    <source>
        <dbReference type="ARBA" id="ARBA00022525"/>
    </source>
</evidence>
<dbReference type="PANTHER" id="PTHR46751:SF1">
    <property type="entry name" value="WAP FOUR-DISULFIDE CORE DOMAIN PROTEIN 6A"/>
    <property type="match status" value="1"/>
</dbReference>
<dbReference type="CDD" id="cd00109">
    <property type="entry name" value="Kunitz-type"/>
    <property type="match status" value="2"/>
</dbReference>
<dbReference type="InterPro" id="IPR002223">
    <property type="entry name" value="Kunitz_BPTI"/>
</dbReference>
<dbReference type="GO" id="GO:0005576">
    <property type="term" value="C:extracellular region"/>
    <property type="evidence" value="ECO:0007669"/>
    <property type="project" value="UniProtKB-SubCell"/>
</dbReference>
<dbReference type="InterPro" id="IPR008197">
    <property type="entry name" value="WAP_dom"/>
</dbReference>
<evidence type="ECO:0000259" key="8">
    <source>
        <dbReference type="PROSITE" id="PS51390"/>
    </source>
</evidence>
<dbReference type="PROSITE" id="PS50279">
    <property type="entry name" value="BPTI_KUNITZ_2"/>
    <property type="match status" value="2"/>
</dbReference>
<keyword evidence="4" id="KW-0722">Serine protease inhibitor</keyword>
<feature type="domain" description="BPTI/Kunitz inhibitor" evidence="7">
    <location>
        <begin position="131"/>
        <end position="181"/>
    </location>
</feature>
<dbReference type="AlphaFoldDB" id="A0A8D0E3P2"/>
<dbReference type="Proteomes" id="UP000694421">
    <property type="component" value="Unplaced"/>
</dbReference>